<dbReference type="Pfam" id="PF07808">
    <property type="entry name" value="RED_N"/>
    <property type="match status" value="1"/>
</dbReference>
<dbReference type="InterPro" id="IPR012492">
    <property type="entry name" value="RED_C"/>
</dbReference>
<dbReference type="STRING" id="70667.A0A183S8Q2"/>
<feature type="compositionally biased region" description="Polar residues" evidence="5">
    <location>
        <begin position="438"/>
        <end position="447"/>
    </location>
</feature>
<dbReference type="GO" id="GO:0005634">
    <property type="term" value="C:nucleus"/>
    <property type="evidence" value="ECO:0007669"/>
    <property type="project" value="UniProtKB-SubCell"/>
</dbReference>
<feature type="region of interest" description="Disordered" evidence="5">
    <location>
        <begin position="1"/>
        <end position="150"/>
    </location>
</feature>
<evidence type="ECO:0000256" key="3">
    <source>
        <dbReference type="ARBA" id="ARBA00022737"/>
    </source>
</evidence>
<dbReference type="PANTHER" id="PTHR12765">
    <property type="entry name" value="RED PROTEIN IK FACTOR CYTOKINE IK"/>
    <property type="match status" value="1"/>
</dbReference>
<name>A0A183S8Q2_SCHSO</name>
<keyword evidence="3" id="KW-0677">Repeat</keyword>
<protein>
    <submittedName>
        <fullName evidence="10">Protein Red</fullName>
    </submittedName>
</protein>
<keyword evidence="4" id="KW-0539">Nucleus</keyword>
<dbReference type="OrthoDB" id="3366823at2759"/>
<feature type="compositionally biased region" description="Basic and acidic residues" evidence="5">
    <location>
        <begin position="401"/>
        <end position="415"/>
    </location>
</feature>
<reference evidence="10" key="1">
    <citation type="submission" date="2016-06" db="UniProtKB">
        <authorList>
            <consortium name="WormBaseParasite"/>
        </authorList>
    </citation>
    <scope>IDENTIFICATION</scope>
</reference>
<proteinExistence type="inferred from homology"/>
<sequence>MEQPDVSNPLAPNDAVYLSEEQRGRHPMSNSDFRKLLMTPRPVQQQKASTGGFKDPSESVRSFSGRSEARGRPIDPESQPTRSKGKSSHKRHHGVKHRKSSNRDESGGIAGSTDGESGGLQYRDRARERREGRIPGRGEGVEAGNDDHDVEQDEDMLMRTADYRAVAPTTAAGASHAERRREIIKESKYLGGDMEHTHLVKGLDYVLLQKVRMEIQSKEQEADELLNSELQKPLDKKDEGLQFRTRLAANVFEILFKKDLPERNEYFQPGRMAYRVDLEDELAEFDVPATVIRSKADCPYVDQQESGAMTTNDIVINKLTQIFSYLRAGRRQAKKAKAKLRMAPNDPEVDYPEVVAENKHRKPVVHVPIYEDVPSDYLPPLPSAARSGTTNLTQSSGKVASRPDRHGDAERRWDKPSQGAEQPKSRYFERPEPEAGNEGSTGTNAPVNGSIAATTEFMRDLAAKYGPKKDDEQVKEKVKFCSSVYFHFFNICFNVDFAFLLQPYIIRLPFINTQASLERLLKKSEISGYDECYPGFAESYDAMGDSDDETDFSKMDLGNKKGPIGRWDFETQEEYGEYMSNKEAMPKAAFQYGVKKPEGRRTRRLGGGGGGGPGQQRNDKVDREWQQIQAIISKRKQQADDDGPQSKAAKH</sequence>
<dbReference type="InterPro" id="IPR039896">
    <property type="entry name" value="Red-like"/>
</dbReference>
<feature type="compositionally biased region" description="Basic residues" evidence="5">
    <location>
        <begin position="83"/>
        <end position="100"/>
    </location>
</feature>
<evidence type="ECO:0000313" key="8">
    <source>
        <dbReference type="EMBL" id="VDL85865.1"/>
    </source>
</evidence>
<feature type="domain" description="Protein RED C-terminal" evidence="6">
    <location>
        <begin position="529"/>
        <end position="643"/>
    </location>
</feature>
<evidence type="ECO:0000256" key="1">
    <source>
        <dbReference type="ARBA" id="ARBA00004123"/>
    </source>
</evidence>
<accession>A0A183S8Q2</accession>
<evidence type="ECO:0000313" key="9">
    <source>
        <dbReference type="Proteomes" id="UP000275846"/>
    </source>
</evidence>
<dbReference type="InterPro" id="IPR012916">
    <property type="entry name" value="RED_N"/>
</dbReference>
<feature type="compositionally biased region" description="Basic and acidic residues" evidence="5">
    <location>
        <begin position="122"/>
        <end position="140"/>
    </location>
</feature>
<organism evidence="10">
    <name type="scientific">Schistocephalus solidus</name>
    <name type="common">Tapeworm</name>
    <dbReference type="NCBI Taxonomy" id="70667"/>
    <lineage>
        <taxon>Eukaryota</taxon>
        <taxon>Metazoa</taxon>
        <taxon>Spiralia</taxon>
        <taxon>Lophotrochozoa</taxon>
        <taxon>Platyhelminthes</taxon>
        <taxon>Cestoda</taxon>
        <taxon>Eucestoda</taxon>
        <taxon>Diphyllobothriidea</taxon>
        <taxon>Diphyllobothriidae</taxon>
        <taxon>Schistocephalus</taxon>
    </lineage>
</organism>
<feature type="region of interest" description="Disordered" evidence="5">
    <location>
        <begin position="372"/>
        <end position="447"/>
    </location>
</feature>
<comment type="similarity">
    <text evidence="2">Belongs to the RED family.</text>
</comment>
<keyword evidence="9" id="KW-1185">Reference proteome</keyword>
<feature type="compositionally biased region" description="Polar residues" evidence="5">
    <location>
        <begin position="386"/>
        <end position="398"/>
    </location>
</feature>
<dbReference type="Proteomes" id="UP000275846">
    <property type="component" value="Unassembled WGS sequence"/>
</dbReference>
<evidence type="ECO:0000256" key="5">
    <source>
        <dbReference type="SAM" id="MobiDB-lite"/>
    </source>
</evidence>
<feature type="compositionally biased region" description="Basic and acidic residues" evidence="5">
    <location>
        <begin position="423"/>
        <end position="433"/>
    </location>
</feature>
<dbReference type="EMBL" id="UYSU01000488">
    <property type="protein sequence ID" value="VDL85865.1"/>
    <property type="molecule type" value="Genomic_DNA"/>
</dbReference>
<dbReference type="WBParaSite" id="SSLN_0000062701-mRNA-1">
    <property type="protein sequence ID" value="SSLN_0000062701-mRNA-1"/>
    <property type="gene ID" value="SSLN_0000062701"/>
</dbReference>
<feature type="domain" description="RED-like N-terminal" evidence="7">
    <location>
        <begin position="121"/>
        <end position="337"/>
    </location>
</feature>
<gene>
    <name evidence="8" type="ORF">SSLN_LOCUS600</name>
</gene>
<feature type="region of interest" description="Disordered" evidence="5">
    <location>
        <begin position="591"/>
        <end position="651"/>
    </location>
</feature>
<evidence type="ECO:0000313" key="10">
    <source>
        <dbReference type="WBParaSite" id="SSLN_0000062701-mRNA-1"/>
    </source>
</evidence>
<evidence type="ECO:0000256" key="2">
    <source>
        <dbReference type="ARBA" id="ARBA00006660"/>
    </source>
</evidence>
<comment type="subcellular location">
    <subcellularLocation>
        <location evidence="1">Nucleus</location>
    </subcellularLocation>
</comment>
<dbReference type="AlphaFoldDB" id="A0A183S8Q2"/>
<feature type="compositionally biased region" description="Gly residues" evidence="5">
    <location>
        <begin position="605"/>
        <end position="614"/>
    </location>
</feature>
<evidence type="ECO:0000259" key="6">
    <source>
        <dbReference type="Pfam" id="PF07807"/>
    </source>
</evidence>
<evidence type="ECO:0000259" key="7">
    <source>
        <dbReference type="Pfam" id="PF07808"/>
    </source>
</evidence>
<dbReference type="Pfam" id="PF07807">
    <property type="entry name" value="RED_C"/>
    <property type="match status" value="1"/>
</dbReference>
<reference evidence="8 9" key="2">
    <citation type="submission" date="2018-11" db="EMBL/GenBank/DDBJ databases">
        <authorList>
            <consortium name="Pathogen Informatics"/>
        </authorList>
    </citation>
    <scope>NUCLEOTIDE SEQUENCE [LARGE SCALE GENOMIC DNA]</scope>
    <source>
        <strain evidence="8 9">NST_G2</strain>
    </source>
</reference>
<evidence type="ECO:0000256" key="4">
    <source>
        <dbReference type="ARBA" id="ARBA00023242"/>
    </source>
</evidence>